<dbReference type="InterPro" id="IPR016163">
    <property type="entry name" value="Ald_DH_C"/>
</dbReference>
<name>A0A0J6HMU4_9PSED</name>
<comment type="similarity">
    <text evidence="1">Belongs to the aldehyde dehydrogenase family.</text>
</comment>
<gene>
    <name evidence="4" type="ORF">F7R14_30365</name>
    <name evidence="5" type="ORF">SAMN04490191_3797</name>
</gene>
<dbReference type="InterPro" id="IPR016162">
    <property type="entry name" value="Ald_DH_N"/>
</dbReference>
<reference evidence="5" key="1">
    <citation type="submission" date="2016-10" db="EMBL/GenBank/DDBJ databases">
        <authorList>
            <person name="de Groot N.N."/>
        </authorList>
    </citation>
    <scope>NUCLEOTIDE SEQUENCE [LARGE SCALE GENOMIC DNA]</scope>
    <source>
        <strain evidence="5">BS3782</strain>
    </source>
</reference>
<dbReference type="FunFam" id="3.40.605.10:FF:000063">
    <property type="entry name" value="Succinate-semialdehyde dehydrogenase, mitochondrial"/>
    <property type="match status" value="1"/>
</dbReference>
<dbReference type="GO" id="GO:0009450">
    <property type="term" value="P:gamma-aminobutyric acid catabolic process"/>
    <property type="evidence" value="ECO:0007669"/>
    <property type="project" value="TreeGrafter"/>
</dbReference>
<evidence type="ECO:0000313" key="5">
    <source>
        <dbReference type="EMBL" id="SDT28964.1"/>
    </source>
</evidence>
<keyword evidence="2" id="KW-0560">Oxidoreductase</keyword>
<dbReference type="InterPro" id="IPR050740">
    <property type="entry name" value="Aldehyde_DH_Superfamily"/>
</dbReference>
<dbReference type="GO" id="GO:0004777">
    <property type="term" value="F:succinate-semialdehyde dehydrogenase (NAD+) activity"/>
    <property type="evidence" value="ECO:0007669"/>
    <property type="project" value="TreeGrafter"/>
</dbReference>
<dbReference type="Proteomes" id="UP000434925">
    <property type="component" value="Unassembled WGS sequence"/>
</dbReference>
<dbReference type="SUPFAM" id="SSF53720">
    <property type="entry name" value="ALDH-like"/>
    <property type="match status" value="1"/>
</dbReference>
<evidence type="ECO:0000313" key="6">
    <source>
        <dbReference type="Proteomes" id="UP000182814"/>
    </source>
</evidence>
<dbReference type="PANTHER" id="PTHR43353">
    <property type="entry name" value="SUCCINATE-SEMIALDEHYDE DEHYDROGENASE, MITOCHONDRIAL"/>
    <property type="match status" value="1"/>
</dbReference>
<dbReference type="Gene3D" id="3.40.605.10">
    <property type="entry name" value="Aldehyde Dehydrogenase, Chain A, domain 1"/>
    <property type="match status" value="1"/>
</dbReference>
<feature type="domain" description="Aldehyde dehydrogenase" evidence="3">
    <location>
        <begin position="31"/>
        <end position="482"/>
    </location>
</feature>
<dbReference type="EMBL" id="LT629746">
    <property type="protein sequence ID" value="SDT28964.1"/>
    <property type="molecule type" value="Genomic_DNA"/>
</dbReference>
<proteinExistence type="inferred from homology"/>
<dbReference type="PATRIC" id="fig|163011.3.peg.1284"/>
<evidence type="ECO:0000313" key="4">
    <source>
        <dbReference type="EMBL" id="KAB0496001.1"/>
    </source>
</evidence>
<sequence length="489" mass="52177">MSTETQSHVADATHPQVGLFIDGEWIFDRPSCFEVRNPSTEAVLTTVPGANSEDLKRVLVAAERGFKVWRATPPVERNLIIARAIAGVRERAEEIAQIITRENGKLIADARAEVERSASFFDWDMAQALRAYGTIVPGEAQMQKLILRQPIGPVAAFTPWNVPLSAPGRKISGALCSGCSIILKAPEETPGAAVAMVQCFEQAGLPKGVLNLVFGNPAEVSLALIDSPVTRMVTLTGSVGVGKHLSALAGAAMKPVLMELGGHAPVIVCAGVDASEIGKMALKSKIRINSQWCAAPGRFLVHESLYEEFVAGFVAAAQQVRVADGLDLKADMGPVTSGRRLAAMQHFVDDALERGGKAAVGGHRVGDRGYFFAPTLLVDTPLDCEIMREEPFGPVAVAVPFKTLDEAIEISNSLSVGLAAFAFTNTLEEAERLSRELDLGVLSINHFGAPDPDTPFGGMRDSGIGREGGPWSLESYMVSKTVLQKTVRV</sequence>
<evidence type="ECO:0000259" key="3">
    <source>
        <dbReference type="Pfam" id="PF00171"/>
    </source>
</evidence>
<evidence type="ECO:0000256" key="1">
    <source>
        <dbReference type="ARBA" id="ARBA00009986"/>
    </source>
</evidence>
<evidence type="ECO:0000256" key="2">
    <source>
        <dbReference type="ARBA" id="ARBA00023002"/>
    </source>
</evidence>
<dbReference type="Proteomes" id="UP000182814">
    <property type="component" value="Chromosome I"/>
</dbReference>
<dbReference type="Gene3D" id="3.40.309.10">
    <property type="entry name" value="Aldehyde Dehydrogenase, Chain A, domain 2"/>
    <property type="match status" value="1"/>
</dbReference>
<dbReference type="InterPro" id="IPR015590">
    <property type="entry name" value="Aldehyde_DH_dom"/>
</dbReference>
<dbReference type="PANTHER" id="PTHR43353:SF5">
    <property type="entry name" value="SUCCINATE-SEMIALDEHYDE DEHYDROGENASE, MITOCHONDRIAL"/>
    <property type="match status" value="1"/>
</dbReference>
<dbReference type="CDD" id="cd07103">
    <property type="entry name" value="ALDH_F5_SSADH_GabD"/>
    <property type="match status" value="1"/>
</dbReference>
<dbReference type="Pfam" id="PF00171">
    <property type="entry name" value="Aldedh"/>
    <property type="match status" value="1"/>
</dbReference>
<dbReference type="RefSeq" id="WP_048392963.1">
    <property type="nucleotide sequence ID" value="NZ_JYLB01000001.1"/>
</dbReference>
<dbReference type="EMBL" id="VZPO01000018">
    <property type="protein sequence ID" value="KAB0496001.1"/>
    <property type="molecule type" value="Genomic_DNA"/>
</dbReference>
<reference evidence="4 7" key="3">
    <citation type="submission" date="2019-09" db="EMBL/GenBank/DDBJ databases">
        <title>Draft genome sequences of 48 bacterial type strains from the CCUG.</title>
        <authorList>
            <person name="Tunovic T."/>
            <person name="Pineiro-Iglesias B."/>
            <person name="Unosson C."/>
            <person name="Inganas E."/>
            <person name="Ohlen M."/>
            <person name="Cardew S."/>
            <person name="Jensie-Markopoulos S."/>
            <person name="Salva-Serra F."/>
            <person name="Jaen-Luchoro D."/>
            <person name="Karlsson R."/>
            <person name="Svensson-Stadler L."/>
            <person name="Chun J."/>
            <person name="Moore E."/>
        </authorList>
    </citation>
    <scope>NUCLEOTIDE SEQUENCE [LARGE SCALE GENOMIC DNA]</scope>
    <source>
        <strain evidence="4 7">CCUG 51522</strain>
    </source>
</reference>
<dbReference type="AlphaFoldDB" id="A0A0J6HMU4"/>
<evidence type="ECO:0000313" key="7">
    <source>
        <dbReference type="Proteomes" id="UP000434925"/>
    </source>
</evidence>
<reference evidence="6" key="2">
    <citation type="submission" date="2016-10" db="EMBL/GenBank/DDBJ databases">
        <authorList>
            <person name="Varghese N."/>
            <person name="Submissions S."/>
        </authorList>
    </citation>
    <scope>NUCLEOTIDE SEQUENCE [LARGE SCALE GENOMIC DNA]</scope>
    <source>
        <strain evidence="6">BS3782</strain>
    </source>
</reference>
<dbReference type="InterPro" id="IPR016161">
    <property type="entry name" value="Ald_DH/histidinol_DH"/>
</dbReference>
<accession>A0A0J6HMU4</accession>
<protein>
    <submittedName>
        <fullName evidence="4">NAD-dependent succinate-semialdehyde dehydrogenase</fullName>
    </submittedName>
    <submittedName>
        <fullName evidence="5">Succinate-semialdehyde dehydrogenase / glutarate-semialdehyde dehydrogenase</fullName>
    </submittedName>
</protein>
<keyword evidence="6" id="KW-1185">Reference proteome</keyword>
<organism evidence="5 6">
    <name type="scientific">Pseudomonas lini</name>
    <dbReference type="NCBI Taxonomy" id="163011"/>
    <lineage>
        <taxon>Bacteria</taxon>
        <taxon>Pseudomonadati</taxon>
        <taxon>Pseudomonadota</taxon>
        <taxon>Gammaproteobacteria</taxon>
        <taxon>Pseudomonadales</taxon>
        <taxon>Pseudomonadaceae</taxon>
        <taxon>Pseudomonas</taxon>
    </lineage>
</organism>